<evidence type="ECO:0000313" key="2">
    <source>
        <dbReference type="EMBL" id="AWO01587.1"/>
    </source>
</evidence>
<evidence type="ECO:0008006" key="4">
    <source>
        <dbReference type="Google" id="ProtNLM"/>
    </source>
</evidence>
<organism evidence="2 3">
    <name type="scientific">Chitinophaga alhagiae</name>
    <dbReference type="NCBI Taxonomy" id="2203219"/>
    <lineage>
        <taxon>Bacteria</taxon>
        <taxon>Pseudomonadati</taxon>
        <taxon>Bacteroidota</taxon>
        <taxon>Chitinophagia</taxon>
        <taxon>Chitinophagales</taxon>
        <taxon>Chitinophagaceae</taxon>
        <taxon>Chitinophaga</taxon>
    </lineage>
</organism>
<proteinExistence type="predicted"/>
<keyword evidence="1" id="KW-0732">Signal</keyword>
<sequence>MKQLITLSLLMLLALPLAAQKFYEHDYKNNINLSLFSLVSDNPGFELGYERKYGRWSTLATYTILSDALARPSFIADTDTTYFKNYGGYRFSFEQRYFLRKRKVLMPYAGIFTSWLKSEYSRSERFGRGEGYIDTFSVNKATWVLSPRFGLQFHFNRLLLDVGTGVGIKWRQVSHTGREDPSDRPSNSLLYIFFPLPRETVEDKGLTISIPLNVRVAFQF</sequence>
<dbReference type="RefSeq" id="WP_119077799.1">
    <property type="nucleotide sequence ID" value="NZ_CP029600.1"/>
</dbReference>
<protein>
    <recommendedName>
        <fullName evidence="4">DUF3575 domain-containing protein</fullName>
    </recommendedName>
</protein>
<feature type="signal peptide" evidence="1">
    <location>
        <begin position="1"/>
        <end position="19"/>
    </location>
</feature>
<name>A0ABM6WCJ4_9BACT</name>
<keyword evidence="3" id="KW-1185">Reference proteome</keyword>
<feature type="chain" id="PRO_5047395215" description="DUF3575 domain-containing protein" evidence="1">
    <location>
        <begin position="20"/>
        <end position="220"/>
    </location>
</feature>
<evidence type="ECO:0000256" key="1">
    <source>
        <dbReference type="SAM" id="SignalP"/>
    </source>
</evidence>
<accession>A0ABM6WCJ4</accession>
<gene>
    <name evidence="2" type="ORF">DLD77_07705</name>
</gene>
<evidence type="ECO:0000313" key="3">
    <source>
        <dbReference type="Proteomes" id="UP000246099"/>
    </source>
</evidence>
<reference evidence="2 3" key="1">
    <citation type="submission" date="2018-05" db="EMBL/GenBank/DDBJ databases">
        <title>Chitinophaga sp. nov., isolated from rhizosphere soil of Alhagi.</title>
        <authorList>
            <person name="Liu Y."/>
        </authorList>
    </citation>
    <scope>NUCLEOTIDE SEQUENCE [LARGE SCALE GENOMIC DNA]</scope>
    <source>
        <strain evidence="2 3">T22</strain>
    </source>
</reference>
<dbReference type="EMBL" id="CP029600">
    <property type="protein sequence ID" value="AWO01587.1"/>
    <property type="molecule type" value="Genomic_DNA"/>
</dbReference>
<dbReference type="Proteomes" id="UP000246099">
    <property type="component" value="Chromosome"/>
</dbReference>